<sequence length="91" mass="10268">MSGTHRLIPINVSEMAMLIAGNRTLNIILELRTSTNVECTIRLIPGAELEEEEEDHKLKLPRKASESPGKQKFPLDLLGNLSAIYMYLIYN</sequence>
<dbReference type="AlphaFoldDB" id="K1S661"/>
<name>K1S661_MAGGI</name>
<gene>
    <name evidence="1" type="ORF">CGI_10028874</name>
</gene>
<proteinExistence type="predicted"/>
<protein>
    <submittedName>
        <fullName evidence="1">Uncharacterized protein</fullName>
    </submittedName>
</protein>
<accession>K1S661</accession>
<evidence type="ECO:0000313" key="1">
    <source>
        <dbReference type="EMBL" id="EKC42901.1"/>
    </source>
</evidence>
<dbReference type="HOGENOM" id="CLU_2429186_0_0_1"/>
<reference evidence="1" key="1">
    <citation type="journal article" date="2012" name="Nature">
        <title>The oyster genome reveals stress adaptation and complexity of shell formation.</title>
        <authorList>
            <person name="Zhang G."/>
            <person name="Fang X."/>
            <person name="Guo X."/>
            <person name="Li L."/>
            <person name="Luo R."/>
            <person name="Xu F."/>
            <person name="Yang P."/>
            <person name="Zhang L."/>
            <person name="Wang X."/>
            <person name="Qi H."/>
            <person name="Xiong Z."/>
            <person name="Que H."/>
            <person name="Xie Y."/>
            <person name="Holland P.W."/>
            <person name="Paps J."/>
            <person name="Zhu Y."/>
            <person name="Wu F."/>
            <person name="Chen Y."/>
            <person name="Wang J."/>
            <person name="Peng C."/>
            <person name="Meng J."/>
            <person name="Yang L."/>
            <person name="Liu J."/>
            <person name="Wen B."/>
            <person name="Zhang N."/>
            <person name="Huang Z."/>
            <person name="Zhu Q."/>
            <person name="Feng Y."/>
            <person name="Mount A."/>
            <person name="Hedgecock D."/>
            <person name="Xu Z."/>
            <person name="Liu Y."/>
            <person name="Domazet-Loso T."/>
            <person name="Du Y."/>
            <person name="Sun X."/>
            <person name="Zhang S."/>
            <person name="Liu B."/>
            <person name="Cheng P."/>
            <person name="Jiang X."/>
            <person name="Li J."/>
            <person name="Fan D."/>
            <person name="Wang W."/>
            <person name="Fu W."/>
            <person name="Wang T."/>
            <person name="Wang B."/>
            <person name="Zhang J."/>
            <person name="Peng Z."/>
            <person name="Li Y."/>
            <person name="Li N."/>
            <person name="Wang J."/>
            <person name="Chen M."/>
            <person name="He Y."/>
            <person name="Tan F."/>
            <person name="Song X."/>
            <person name="Zheng Q."/>
            <person name="Huang R."/>
            <person name="Yang H."/>
            <person name="Du X."/>
            <person name="Chen L."/>
            <person name="Yang M."/>
            <person name="Gaffney P.M."/>
            <person name="Wang S."/>
            <person name="Luo L."/>
            <person name="She Z."/>
            <person name="Ming Y."/>
            <person name="Huang W."/>
            <person name="Zhang S."/>
            <person name="Huang B."/>
            <person name="Zhang Y."/>
            <person name="Qu T."/>
            <person name="Ni P."/>
            <person name="Miao G."/>
            <person name="Wang J."/>
            <person name="Wang Q."/>
            <person name="Steinberg C.E."/>
            <person name="Wang H."/>
            <person name="Li N."/>
            <person name="Qian L."/>
            <person name="Zhang G."/>
            <person name="Li Y."/>
            <person name="Yang H."/>
            <person name="Liu X."/>
            <person name="Wang J."/>
            <person name="Yin Y."/>
            <person name="Wang J."/>
        </authorList>
    </citation>
    <scope>NUCLEOTIDE SEQUENCE [LARGE SCALE GENOMIC DNA]</scope>
    <source>
        <strain evidence="1">05x7-T-G4-1.051#20</strain>
    </source>
</reference>
<dbReference type="InParanoid" id="K1S661"/>
<dbReference type="EMBL" id="JH817099">
    <property type="protein sequence ID" value="EKC42901.1"/>
    <property type="molecule type" value="Genomic_DNA"/>
</dbReference>
<organism evidence="1">
    <name type="scientific">Magallana gigas</name>
    <name type="common">Pacific oyster</name>
    <name type="synonym">Crassostrea gigas</name>
    <dbReference type="NCBI Taxonomy" id="29159"/>
    <lineage>
        <taxon>Eukaryota</taxon>
        <taxon>Metazoa</taxon>
        <taxon>Spiralia</taxon>
        <taxon>Lophotrochozoa</taxon>
        <taxon>Mollusca</taxon>
        <taxon>Bivalvia</taxon>
        <taxon>Autobranchia</taxon>
        <taxon>Pteriomorphia</taxon>
        <taxon>Ostreida</taxon>
        <taxon>Ostreoidea</taxon>
        <taxon>Ostreidae</taxon>
        <taxon>Magallana</taxon>
    </lineage>
</organism>